<sequence>MLAPNSLAFIALCNEYCQAIEHARESTRDEFVATMLRQIPRIYISASDLKPEEDMLGDEAYIDNVLDEQYYDSLRRHIENLLGEDDSYLEVFEEDMKYSDTPIAASISEDLCDIFQVMYNLLDVVRDAPDELVQASLVAAKEDFETYWSRPLCNVFRALNNLRYFA</sequence>
<proteinExistence type="predicted"/>
<comment type="caution">
    <text evidence="1">The sequence shown here is derived from an EMBL/GenBank/DDBJ whole genome shotgun (WGS) entry which is preliminary data.</text>
</comment>
<organism evidence="1 2">
    <name type="scientific">Candidatus Amulumruptor caecigallinarius</name>
    <dbReference type="NCBI Taxonomy" id="2109911"/>
    <lineage>
        <taxon>Bacteria</taxon>
        <taxon>Pseudomonadati</taxon>
        <taxon>Bacteroidota</taxon>
        <taxon>Bacteroidia</taxon>
        <taxon>Bacteroidales</taxon>
        <taxon>Muribaculaceae</taxon>
        <taxon>Candidatus Amulumruptor</taxon>
    </lineage>
</organism>
<reference evidence="1" key="2">
    <citation type="submission" date="2021-09" db="EMBL/GenBank/DDBJ databases">
        <authorList>
            <person name="Gilroy R."/>
        </authorList>
    </citation>
    <scope>NUCLEOTIDE SEQUENCE</scope>
    <source>
        <strain evidence="1">4100</strain>
    </source>
</reference>
<dbReference type="Pfam" id="PF16702">
    <property type="entry name" value="DUF5063"/>
    <property type="match status" value="1"/>
</dbReference>
<dbReference type="InterPro" id="IPR038312">
    <property type="entry name" value="DUF5063_sf"/>
</dbReference>
<name>A0A921E9I4_9BACT</name>
<dbReference type="Proteomes" id="UP000711407">
    <property type="component" value="Unassembled WGS sequence"/>
</dbReference>
<dbReference type="AlphaFoldDB" id="A0A921E9I4"/>
<dbReference type="Gene3D" id="1.20.120.1550">
    <property type="entry name" value="Protein of unknown function DUF5063"/>
    <property type="match status" value="1"/>
</dbReference>
<gene>
    <name evidence="1" type="ORF">K8V47_08225</name>
</gene>
<accession>A0A921E9I4</accession>
<dbReference type="InterPro" id="IPR032025">
    <property type="entry name" value="DUF5063"/>
</dbReference>
<evidence type="ECO:0000313" key="2">
    <source>
        <dbReference type="Proteomes" id="UP000711407"/>
    </source>
</evidence>
<reference evidence="1" key="1">
    <citation type="journal article" date="2021" name="PeerJ">
        <title>Extensive microbial diversity within the chicken gut microbiome revealed by metagenomics and culture.</title>
        <authorList>
            <person name="Gilroy R."/>
            <person name="Ravi A."/>
            <person name="Getino M."/>
            <person name="Pursley I."/>
            <person name="Horton D.L."/>
            <person name="Alikhan N.F."/>
            <person name="Baker D."/>
            <person name="Gharbi K."/>
            <person name="Hall N."/>
            <person name="Watson M."/>
            <person name="Adriaenssens E.M."/>
            <person name="Foster-Nyarko E."/>
            <person name="Jarju S."/>
            <person name="Secka A."/>
            <person name="Antonio M."/>
            <person name="Oren A."/>
            <person name="Chaudhuri R.R."/>
            <person name="La Ragione R."/>
            <person name="Hildebrand F."/>
            <person name="Pallen M.J."/>
        </authorList>
    </citation>
    <scope>NUCLEOTIDE SEQUENCE</scope>
    <source>
        <strain evidence="1">4100</strain>
    </source>
</reference>
<evidence type="ECO:0000313" key="1">
    <source>
        <dbReference type="EMBL" id="HJE39724.1"/>
    </source>
</evidence>
<protein>
    <submittedName>
        <fullName evidence="1">DUF5063 domain-containing protein</fullName>
    </submittedName>
</protein>
<dbReference type="EMBL" id="DYXT01000043">
    <property type="protein sequence ID" value="HJE39724.1"/>
    <property type="molecule type" value="Genomic_DNA"/>
</dbReference>